<dbReference type="PROSITE" id="PS00108">
    <property type="entry name" value="PROTEIN_KINASE_ST"/>
    <property type="match status" value="1"/>
</dbReference>
<dbReference type="InterPro" id="IPR017441">
    <property type="entry name" value="Protein_kinase_ATP_BS"/>
</dbReference>
<dbReference type="PANTHER" id="PTHR43289:SF6">
    <property type="entry name" value="SERINE_THREONINE-PROTEIN KINASE NEKL-3"/>
    <property type="match status" value="1"/>
</dbReference>
<organism evidence="8 9">
    <name type="scientific">Luteimonas gilva</name>
    <dbReference type="NCBI Taxonomy" id="2572684"/>
    <lineage>
        <taxon>Bacteria</taxon>
        <taxon>Pseudomonadati</taxon>
        <taxon>Pseudomonadota</taxon>
        <taxon>Gammaproteobacteria</taxon>
        <taxon>Lysobacterales</taxon>
        <taxon>Lysobacteraceae</taxon>
        <taxon>Luteimonas</taxon>
    </lineage>
</organism>
<feature type="region of interest" description="Disordered" evidence="6">
    <location>
        <begin position="654"/>
        <end position="674"/>
    </location>
</feature>
<dbReference type="Gene3D" id="1.10.510.10">
    <property type="entry name" value="Transferase(Phosphotransferase) domain 1"/>
    <property type="match status" value="1"/>
</dbReference>
<evidence type="ECO:0000256" key="4">
    <source>
        <dbReference type="ARBA" id="ARBA00022840"/>
    </source>
</evidence>
<dbReference type="SUPFAM" id="SSF56112">
    <property type="entry name" value="Protein kinase-like (PK-like)"/>
    <property type="match status" value="1"/>
</dbReference>
<keyword evidence="4 5" id="KW-0067">ATP-binding</keyword>
<dbReference type="PANTHER" id="PTHR43289">
    <property type="entry name" value="MITOGEN-ACTIVATED PROTEIN KINASE KINASE KINASE 20-RELATED"/>
    <property type="match status" value="1"/>
</dbReference>
<sequence length="685" mass="75007">MLAADPGGTMSIQSPERPESRAETLPEIAGYTVLRAIGHGGMSTVYLAEQTALGREVAVKVMLPEALADEVSRRRFENEVRTIARLEHPHIVGIFEVGRSRDGLPYYAMPYLARGHLGQCDFTQDESRVASTLRALLSALDYAHARGVIHRDVKAENVLFDEANRPLLADFGIALRHGYSPRVTMAGLAVGSTAYMAPEQARGENVDHRADLYSVGVLAYEMLAGRLPYIADDALAMAMQHVQDPIPRLPRERRHWQRLIDKSMAKTAGLRYRNAQQMLDALQKIERKRQSAGFALSRRIGDFFAGLRRWPRGVWIGAALAAAALAGVGLRQLDRKQEPTISATSPGPAAAPAPAAPTPIAPIDPTDAMLRPPPESPAERWMRDAERQTAARNLTAPKDGNAYDSLLAAWRADSDHARLPAAVDALIDATSLQIQQRLKEGNAERVRDYLTHADRLARDTRRANSPALKRLHAALERGLRERIDEAAKSGDRMAAVATAELAAKVLDDKTAATGLMKTALAVVGTPRDASLQFLHSGGRVVAIGRSEVSRADYARFAGATGRAPALCRERASLLRVLSPRDWTSPGFEQNDAQAVVCVSWQDAEAYLRWLGQRDGRRYRLPTAAEAKQIAAATESKPVAEWLADCEQGCRRRLAQGKSWRGAADSRPLDPSRGYDDVGFRLVRDP</sequence>
<dbReference type="SMART" id="SM00220">
    <property type="entry name" value="S_TKc"/>
    <property type="match status" value="1"/>
</dbReference>
<dbReference type="InterPro" id="IPR016187">
    <property type="entry name" value="CTDL_fold"/>
</dbReference>
<evidence type="ECO:0000313" key="9">
    <source>
        <dbReference type="Proteomes" id="UP000308707"/>
    </source>
</evidence>
<comment type="caution">
    <text evidence="8">The sequence shown here is derived from an EMBL/GenBank/DDBJ whole genome shotgun (WGS) entry which is preliminary data.</text>
</comment>
<feature type="region of interest" description="Disordered" evidence="6">
    <location>
        <begin position="1"/>
        <end position="23"/>
    </location>
</feature>
<dbReference type="GO" id="GO:0004674">
    <property type="term" value="F:protein serine/threonine kinase activity"/>
    <property type="evidence" value="ECO:0007669"/>
    <property type="project" value="TreeGrafter"/>
</dbReference>
<evidence type="ECO:0000313" key="8">
    <source>
        <dbReference type="EMBL" id="TKR32790.1"/>
    </source>
</evidence>
<evidence type="ECO:0000256" key="5">
    <source>
        <dbReference type="PROSITE-ProRule" id="PRU10141"/>
    </source>
</evidence>
<dbReference type="OrthoDB" id="9801841at2"/>
<accession>A0A4U5JSJ2</accession>
<dbReference type="GO" id="GO:0005524">
    <property type="term" value="F:ATP binding"/>
    <property type="evidence" value="ECO:0007669"/>
    <property type="project" value="UniProtKB-UniRule"/>
</dbReference>
<keyword evidence="2 5" id="KW-0547">Nucleotide-binding</keyword>
<feature type="compositionally biased region" description="Low complexity" evidence="6">
    <location>
        <begin position="339"/>
        <end position="348"/>
    </location>
</feature>
<dbReference type="Proteomes" id="UP000308707">
    <property type="component" value="Unassembled WGS sequence"/>
</dbReference>
<dbReference type="EMBL" id="SZUA01000001">
    <property type="protein sequence ID" value="TKR32790.1"/>
    <property type="molecule type" value="Genomic_DNA"/>
</dbReference>
<feature type="domain" description="Protein kinase" evidence="7">
    <location>
        <begin position="31"/>
        <end position="304"/>
    </location>
</feature>
<dbReference type="InterPro" id="IPR042095">
    <property type="entry name" value="SUMF_sf"/>
</dbReference>
<proteinExistence type="predicted"/>
<dbReference type="Gene3D" id="3.90.1580.10">
    <property type="entry name" value="paralog of FGE (formylglycine-generating enzyme)"/>
    <property type="match status" value="1"/>
</dbReference>
<keyword evidence="1" id="KW-0808">Transferase</keyword>
<evidence type="ECO:0000256" key="6">
    <source>
        <dbReference type="SAM" id="MobiDB-lite"/>
    </source>
</evidence>
<feature type="region of interest" description="Disordered" evidence="6">
    <location>
        <begin position="338"/>
        <end position="386"/>
    </location>
</feature>
<feature type="compositionally biased region" description="Pro residues" evidence="6">
    <location>
        <begin position="349"/>
        <end position="362"/>
    </location>
</feature>
<evidence type="ECO:0000256" key="1">
    <source>
        <dbReference type="ARBA" id="ARBA00022679"/>
    </source>
</evidence>
<keyword evidence="9" id="KW-1185">Reference proteome</keyword>
<dbReference type="SUPFAM" id="SSF56436">
    <property type="entry name" value="C-type lectin-like"/>
    <property type="match status" value="1"/>
</dbReference>
<dbReference type="Pfam" id="PF03781">
    <property type="entry name" value="FGE-sulfatase"/>
    <property type="match status" value="1"/>
</dbReference>
<gene>
    <name evidence="8" type="ORF">FCE95_00185</name>
</gene>
<dbReference type="InterPro" id="IPR000719">
    <property type="entry name" value="Prot_kinase_dom"/>
</dbReference>
<dbReference type="Gene3D" id="3.30.200.20">
    <property type="entry name" value="Phosphorylase Kinase, domain 1"/>
    <property type="match status" value="1"/>
</dbReference>
<evidence type="ECO:0000256" key="2">
    <source>
        <dbReference type="ARBA" id="ARBA00022741"/>
    </source>
</evidence>
<name>A0A4U5JSJ2_9GAMM</name>
<keyword evidence="3" id="KW-0418">Kinase</keyword>
<feature type="binding site" evidence="5">
    <location>
        <position position="60"/>
    </location>
    <ligand>
        <name>ATP</name>
        <dbReference type="ChEBI" id="CHEBI:30616"/>
    </ligand>
</feature>
<dbReference type="Pfam" id="PF00069">
    <property type="entry name" value="Pkinase"/>
    <property type="match status" value="1"/>
</dbReference>
<dbReference type="PROSITE" id="PS50011">
    <property type="entry name" value="PROTEIN_KINASE_DOM"/>
    <property type="match status" value="1"/>
</dbReference>
<evidence type="ECO:0000259" key="7">
    <source>
        <dbReference type="PROSITE" id="PS50011"/>
    </source>
</evidence>
<dbReference type="InterPro" id="IPR008271">
    <property type="entry name" value="Ser/Thr_kinase_AS"/>
</dbReference>
<dbReference type="CDD" id="cd14014">
    <property type="entry name" value="STKc_PknB_like"/>
    <property type="match status" value="1"/>
</dbReference>
<evidence type="ECO:0000256" key="3">
    <source>
        <dbReference type="ARBA" id="ARBA00022777"/>
    </source>
</evidence>
<dbReference type="AlphaFoldDB" id="A0A4U5JSJ2"/>
<protein>
    <recommendedName>
        <fullName evidence="7">Protein kinase domain-containing protein</fullName>
    </recommendedName>
</protein>
<dbReference type="InterPro" id="IPR005532">
    <property type="entry name" value="SUMF_dom"/>
</dbReference>
<dbReference type="InterPro" id="IPR011009">
    <property type="entry name" value="Kinase-like_dom_sf"/>
</dbReference>
<feature type="compositionally biased region" description="Basic and acidic residues" evidence="6">
    <location>
        <begin position="377"/>
        <end position="386"/>
    </location>
</feature>
<dbReference type="PROSITE" id="PS00107">
    <property type="entry name" value="PROTEIN_KINASE_ATP"/>
    <property type="match status" value="1"/>
</dbReference>
<reference evidence="8 9" key="1">
    <citation type="submission" date="2019-04" db="EMBL/GenBank/DDBJ databases">
        <title>Reference strain of H23.</title>
        <authorList>
            <person name="Luo X."/>
        </authorList>
    </citation>
    <scope>NUCLEOTIDE SEQUENCE [LARGE SCALE GENOMIC DNA]</scope>
    <source>
        <strain evidence="8 9">H23</strain>
    </source>
</reference>